<accession>A0A087SYW6</accession>
<organism evidence="2 3">
    <name type="scientific">Stegodyphus mimosarum</name>
    <name type="common">African social velvet spider</name>
    <dbReference type="NCBI Taxonomy" id="407821"/>
    <lineage>
        <taxon>Eukaryota</taxon>
        <taxon>Metazoa</taxon>
        <taxon>Ecdysozoa</taxon>
        <taxon>Arthropoda</taxon>
        <taxon>Chelicerata</taxon>
        <taxon>Arachnida</taxon>
        <taxon>Araneae</taxon>
        <taxon>Araneomorphae</taxon>
        <taxon>Entelegynae</taxon>
        <taxon>Eresoidea</taxon>
        <taxon>Eresidae</taxon>
        <taxon>Stegodyphus</taxon>
    </lineage>
</organism>
<evidence type="ECO:0000313" key="2">
    <source>
        <dbReference type="EMBL" id="KFM58055.1"/>
    </source>
</evidence>
<proteinExistence type="predicted"/>
<dbReference type="AlphaFoldDB" id="A0A087SYW6"/>
<feature type="transmembrane region" description="Helical" evidence="1">
    <location>
        <begin position="64"/>
        <end position="87"/>
    </location>
</feature>
<feature type="transmembrane region" description="Helical" evidence="1">
    <location>
        <begin position="99"/>
        <end position="121"/>
    </location>
</feature>
<feature type="transmembrane region" description="Helical" evidence="1">
    <location>
        <begin position="143"/>
        <end position="166"/>
    </location>
</feature>
<dbReference type="EMBL" id="KK112598">
    <property type="protein sequence ID" value="KFM58055.1"/>
    <property type="molecule type" value="Genomic_DNA"/>
</dbReference>
<keyword evidence="1" id="KW-0812">Transmembrane</keyword>
<keyword evidence="1" id="KW-1133">Transmembrane helix</keyword>
<keyword evidence="1" id="KW-0472">Membrane</keyword>
<gene>
    <name evidence="2" type="ORF">X975_19214</name>
</gene>
<evidence type="ECO:0000313" key="3">
    <source>
        <dbReference type="Proteomes" id="UP000054359"/>
    </source>
</evidence>
<dbReference type="OrthoDB" id="6428072at2759"/>
<name>A0A087SYW6_STEMI</name>
<protein>
    <submittedName>
        <fullName evidence="2">Uncharacterized protein</fullName>
    </submittedName>
</protein>
<reference evidence="2 3" key="1">
    <citation type="submission" date="2013-11" db="EMBL/GenBank/DDBJ databases">
        <title>Genome sequencing of Stegodyphus mimosarum.</title>
        <authorList>
            <person name="Bechsgaard J."/>
        </authorList>
    </citation>
    <scope>NUCLEOTIDE SEQUENCE [LARGE SCALE GENOMIC DNA]</scope>
</reference>
<feature type="non-terminal residue" evidence="2">
    <location>
        <position position="291"/>
    </location>
</feature>
<sequence length="291" mass="31983">MQEKCCCGSCTLSTGTSIALTICAVEAFCGLILNIELLLVLTDKQIYNPFAFVINADYIEDYDLVHGMVLTAIGLNGFWIVFAIVAAKGNIGLSHGLLTLWDMLSYLIIFFDIGSTVYFVIKLQDSLSKTAEFFEETEPTKTLTYLTLLIAFSKGGILLILNVYLVHVVGRRKKEIDHDNSTLTLYILSQLARCARTGEETRPNQVTDPPPAYNSNCPSYLPYTIMARTNESSGSSWSLSCENAKTMCSGVPESYVEQSSTRNQCSPSAAANFSAVSHNYQSTNANSTLLY</sequence>
<dbReference type="Proteomes" id="UP000054359">
    <property type="component" value="Unassembled WGS sequence"/>
</dbReference>
<dbReference type="OMA" id="MQEKCCC"/>
<keyword evidence="3" id="KW-1185">Reference proteome</keyword>
<evidence type="ECO:0000256" key="1">
    <source>
        <dbReference type="SAM" id="Phobius"/>
    </source>
</evidence>